<keyword evidence="2" id="KW-1185">Reference proteome</keyword>
<dbReference type="EMBL" id="FWYB01000008">
    <property type="protein sequence ID" value="SMD00173.1"/>
    <property type="molecule type" value="Genomic_DNA"/>
</dbReference>
<dbReference type="STRING" id="475255.SAMN04488101_1085"/>
<organism evidence="1 2">
    <name type="scientific">Pedobacter nyackensis</name>
    <dbReference type="NCBI Taxonomy" id="475255"/>
    <lineage>
        <taxon>Bacteria</taxon>
        <taxon>Pseudomonadati</taxon>
        <taxon>Bacteroidota</taxon>
        <taxon>Sphingobacteriia</taxon>
        <taxon>Sphingobacteriales</taxon>
        <taxon>Sphingobacteriaceae</taxon>
        <taxon>Pedobacter</taxon>
    </lineage>
</organism>
<protein>
    <recommendedName>
        <fullName evidence="3">HEPN domain-containing protein</fullName>
    </recommendedName>
</protein>
<dbReference type="AlphaFoldDB" id="A0A1W2DS14"/>
<proteinExistence type="predicted"/>
<dbReference type="OrthoDB" id="795751at2"/>
<reference evidence="1 2" key="1">
    <citation type="submission" date="2017-04" db="EMBL/GenBank/DDBJ databases">
        <authorList>
            <person name="Afonso C.L."/>
            <person name="Miller P.J."/>
            <person name="Scott M.A."/>
            <person name="Spackman E."/>
            <person name="Goraichik I."/>
            <person name="Dimitrov K.M."/>
            <person name="Suarez D.L."/>
            <person name="Swayne D.E."/>
        </authorList>
    </citation>
    <scope>NUCLEOTIDE SEQUENCE [LARGE SCALE GENOMIC DNA]</scope>
    <source>
        <strain evidence="1 2">DSM 19625</strain>
    </source>
</reference>
<accession>A0A1W2DS14</accession>
<gene>
    <name evidence="1" type="ORF">SAMN04488101_1085</name>
</gene>
<evidence type="ECO:0000313" key="2">
    <source>
        <dbReference type="Proteomes" id="UP000192678"/>
    </source>
</evidence>
<dbReference type="Proteomes" id="UP000192678">
    <property type="component" value="Unassembled WGS sequence"/>
</dbReference>
<evidence type="ECO:0008006" key="3">
    <source>
        <dbReference type="Google" id="ProtNLM"/>
    </source>
</evidence>
<dbReference type="RefSeq" id="WP_084290119.1">
    <property type="nucleotide sequence ID" value="NZ_FWYB01000008.1"/>
</dbReference>
<evidence type="ECO:0000313" key="1">
    <source>
        <dbReference type="EMBL" id="SMD00173.1"/>
    </source>
</evidence>
<name>A0A1W2DS14_9SPHI</name>
<sequence length="164" mass="18645">MAGFSAHVDQAIHNCKTLKSINQNVPDSWDWQVTTAFYTAVHLVNGHMAKIANHHYKSHVSVKQALFCGKDVAVPERIYLSYVKLESLSRRARYLCNESPDKSPEQAHITYEIHLAKAIRHLDVVAGYLCKLHGISLEKYELNCKELNSDKLNFFLHKPESKAA</sequence>